<dbReference type="EMBL" id="CZAE01000044">
    <property type="protein sequence ID" value="CUQ32753.1"/>
    <property type="molecule type" value="Genomic_DNA"/>
</dbReference>
<dbReference type="Pfam" id="PF01757">
    <property type="entry name" value="Acyl_transf_3"/>
    <property type="match status" value="1"/>
</dbReference>
<evidence type="ECO:0000256" key="1">
    <source>
        <dbReference type="SAM" id="Phobius"/>
    </source>
</evidence>
<name>A0A174VD65_9BACE</name>
<keyword evidence="3" id="KW-0808">Transferase</keyword>
<dbReference type="Proteomes" id="UP001060104">
    <property type="component" value="Chromosome"/>
</dbReference>
<evidence type="ECO:0000313" key="3">
    <source>
        <dbReference type="EMBL" id="CUQ32753.1"/>
    </source>
</evidence>
<keyword evidence="3" id="KW-0012">Acyltransferase</keyword>
<evidence type="ECO:0000313" key="6">
    <source>
        <dbReference type="Proteomes" id="UP001060104"/>
    </source>
</evidence>
<organism evidence="3 5">
    <name type="scientific">Bacteroides faecis</name>
    <dbReference type="NCBI Taxonomy" id="674529"/>
    <lineage>
        <taxon>Bacteria</taxon>
        <taxon>Pseudomonadati</taxon>
        <taxon>Bacteroidota</taxon>
        <taxon>Bacteroidia</taxon>
        <taxon>Bacteroidales</taxon>
        <taxon>Bacteroidaceae</taxon>
        <taxon>Bacteroides</taxon>
    </lineage>
</organism>
<feature type="transmembrane region" description="Helical" evidence="1">
    <location>
        <begin position="167"/>
        <end position="186"/>
    </location>
</feature>
<dbReference type="RefSeq" id="WP_081030983.1">
    <property type="nucleotide sequence ID" value="NZ_CP103141.1"/>
</dbReference>
<dbReference type="Proteomes" id="UP000095606">
    <property type="component" value="Unassembled WGS sequence"/>
</dbReference>
<feature type="transmembrane region" description="Helical" evidence="1">
    <location>
        <begin position="118"/>
        <end position="137"/>
    </location>
</feature>
<protein>
    <submittedName>
        <fullName evidence="4">Acyltransferase family protein</fullName>
    </submittedName>
    <submittedName>
        <fullName evidence="3">Putative acyltransferase related protein</fullName>
    </submittedName>
</protein>
<evidence type="ECO:0000313" key="4">
    <source>
        <dbReference type="EMBL" id="UVQ73604.1"/>
    </source>
</evidence>
<reference evidence="3 5" key="1">
    <citation type="submission" date="2015-09" db="EMBL/GenBank/DDBJ databases">
        <authorList>
            <consortium name="Pathogen Informatics"/>
        </authorList>
    </citation>
    <scope>NUCLEOTIDE SEQUENCE [LARGE SCALE GENOMIC DNA]</scope>
    <source>
        <strain evidence="3 5">2789STDY5834846</strain>
    </source>
</reference>
<feature type="transmembrane region" description="Helical" evidence="1">
    <location>
        <begin position="237"/>
        <end position="255"/>
    </location>
</feature>
<feature type="transmembrane region" description="Helical" evidence="1">
    <location>
        <begin position="144"/>
        <end position="161"/>
    </location>
</feature>
<feature type="transmembrane region" description="Helical" evidence="1">
    <location>
        <begin position="59"/>
        <end position="75"/>
    </location>
</feature>
<sequence>MKQIRGGVKCWYIRRYRRVLVPYFIIAGIGNILAVMRGRTIAEAVLNISTISYWLEHKGAWYIAMLIPLYAITPVHDAICKKIKNPVYYTLVIVIIIVGISSLHFECPNVGLAQFIENVRHVLVHLPAFFIGFMLAPMAKEEKCISFLWMIVVPLFLVIMMKYLHFGYWPGFLVFSFVPLLCRLFCYSGKTFMNILSFFGKISLESYLFNGIVGSWIIVYLPWIYESPVNKGCYLHYALVIIVGTALAYWVNRFCEKALKKN</sequence>
<feature type="transmembrane region" description="Helical" evidence="1">
    <location>
        <begin position="20"/>
        <end position="39"/>
    </location>
</feature>
<feature type="transmembrane region" description="Helical" evidence="1">
    <location>
        <begin position="207"/>
        <end position="225"/>
    </location>
</feature>
<dbReference type="EMBL" id="CP103141">
    <property type="protein sequence ID" value="UVQ73604.1"/>
    <property type="molecule type" value="Genomic_DNA"/>
</dbReference>
<dbReference type="InterPro" id="IPR002656">
    <property type="entry name" value="Acyl_transf_3_dom"/>
</dbReference>
<evidence type="ECO:0000259" key="2">
    <source>
        <dbReference type="Pfam" id="PF01757"/>
    </source>
</evidence>
<evidence type="ECO:0000313" key="5">
    <source>
        <dbReference type="Proteomes" id="UP000095606"/>
    </source>
</evidence>
<proteinExistence type="predicted"/>
<dbReference type="GO" id="GO:0016747">
    <property type="term" value="F:acyltransferase activity, transferring groups other than amino-acyl groups"/>
    <property type="evidence" value="ECO:0007669"/>
    <property type="project" value="InterPro"/>
</dbReference>
<keyword evidence="6" id="KW-1185">Reference proteome</keyword>
<feature type="transmembrane region" description="Helical" evidence="1">
    <location>
        <begin position="87"/>
        <end position="106"/>
    </location>
</feature>
<accession>A0A174VD65</accession>
<reference evidence="4" key="2">
    <citation type="submission" date="2022-08" db="EMBL/GenBank/DDBJ databases">
        <title>Genome Sequencing of Bacteroides fragilis Group Isolates with Nanopore Technology.</title>
        <authorList>
            <person name="Tisza M.J."/>
            <person name="Smith D."/>
            <person name="Dekker J.P."/>
        </authorList>
    </citation>
    <scope>NUCLEOTIDE SEQUENCE</scope>
    <source>
        <strain evidence="4">BFG-527</strain>
    </source>
</reference>
<gene>
    <name evidence="3" type="ORF">ERS852461_05017</name>
    <name evidence="4" type="ORF">NXY30_21735</name>
</gene>
<keyword evidence="1" id="KW-1133">Transmembrane helix</keyword>
<dbReference type="AlphaFoldDB" id="A0A174VD65"/>
<keyword evidence="1" id="KW-0812">Transmembrane</keyword>
<feature type="domain" description="Acyltransferase 3" evidence="2">
    <location>
        <begin position="5"/>
        <end position="251"/>
    </location>
</feature>
<keyword evidence="1" id="KW-0472">Membrane</keyword>